<dbReference type="Pfam" id="PF02687">
    <property type="entry name" value="FtsX"/>
    <property type="match status" value="1"/>
</dbReference>
<feature type="transmembrane region" description="Helical" evidence="7">
    <location>
        <begin position="424"/>
        <end position="444"/>
    </location>
</feature>
<evidence type="ECO:0000313" key="10">
    <source>
        <dbReference type="EMBL" id="SFV32458.1"/>
    </source>
</evidence>
<keyword evidence="11" id="KW-1185">Reference proteome</keyword>
<evidence type="ECO:0000256" key="6">
    <source>
        <dbReference type="ARBA" id="ARBA00023136"/>
    </source>
</evidence>
<feature type="transmembrane region" description="Helical" evidence="7">
    <location>
        <begin position="314"/>
        <end position="339"/>
    </location>
</feature>
<feature type="transmembrane region" description="Helical" evidence="7">
    <location>
        <begin position="360"/>
        <end position="386"/>
    </location>
</feature>
<evidence type="ECO:0000256" key="1">
    <source>
        <dbReference type="ARBA" id="ARBA00004651"/>
    </source>
</evidence>
<keyword evidence="6 7" id="KW-0472">Membrane</keyword>
<dbReference type="InterPro" id="IPR051447">
    <property type="entry name" value="Lipoprotein-release_system"/>
</dbReference>
<evidence type="ECO:0000259" key="8">
    <source>
        <dbReference type="Pfam" id="PF02687"/>
    </source>
</evidence>
<sequence length="458" mass="50184">MSTSAQQAPAGRSTRPFSRFEWMIAARYLRARRKEAFISVIASLTMVGVAIGVATLIVVMSVMNGFRAELLTKILGLNGHFTAFPIESQFTDYKEAIATLEETEGVDFAVYFAEGQVLASGRGGSTGVSVRGMDAENLEKLPLLYNSAEQGGFDSWDENDGIAIGYRLAQTLGVGLGDQVQIINPDSGAMTPFGSTPQIRSYPVRTIFNLGMVEFDSLFMYMPLQAAQDYFKLYDDVLKPGMDQLDPMASDEEIDAAYERIYRATAAEIFIHNPDAVGQMRERLATRTDIRPFILTDWQQRNETFFSALQVERVVMFTILSMIILVAAFNIISSLVMLVKDKSKDIAVLRTMGATRGAIMRIFSITGTTIGVIGTLTGLVLGLIVAANAETLRATISNTLGVALFPPEVFFLSALPSKTDPTEVTVVVVLALALSFLATLYPAWRAAQYDPVEALRYE</sequence>
<name>A0A1I7NCR3_9HYPH</name>
<keyword evidence="4 7" id="KW-0812">Transmembrane</keyword>
<proteinExistence type="inferred from homology"/>
<evidence type="ECO:0000313" key="11">
    <source>
        <dbReference type="Proteomes" id="UP000199074"/>
    </source>
</evidence>
<comment type="similarity">
    <text evidence="2">Belongs to the ABC-4 integral membrane protein family. LolC/E subfamily.</text>
</comment>
<dbReference type="STRING" id="429728.SAMN05216456_1654"/>
<dbReference type="EMBL" id="FPCK01000001">
    <property type="protein sequence ID" value="SFV32458.1"/>
    <property type="molecule type" value="Genomic_DNA"/>
</dbReference>
<organism evidence="10 11">
    <name type="scientific">Devosia crocina</name>
    <dbReference type="NCBI Taxonomy" id="429728"/>
    <lineage>
        <taxon>Bacteria</taxon>
        <taxon>Pseudomonadati</taxon>
        <taxon>Pseudomonadota</taxon>
        <taxon>Alphaproteobacteria</taxon>
        <taxon>Hyphomicrobiales</taxon>
        <taxon>Devosiaceae</taxon>
        <taxon>Devosia</taxon>
    </lineage>
</organism>
<dbReference type="PANTHER" id="PTHR30489">
    <property type="entry name" value="LIPOPROTEIN-RELEASING SYSTEM TRANSMEMBRANE PROTEIN LOLE"/>
    <property type="match status" value="1"/>
</dbReference>
<keyword evidence="3" id="KW-1003">Cell membrane</keyword>
<evidence type="ECO:0000259" key="9">
    <source>
        <dbReference type="Pfam" id="PF12704"/>
    </source>
</evidence>
<evidence type="ECO:0000256" key="3">
    <source>
        <dbReference type="ARBA" id="ARBA00022475"/>
    </source>
</evidence>
<evidence type="ECO:0000256" key="4">
    <source>
        <dbReference type="ARBA" id="ARBA00022692"/>
    </source>
</evidence>
<reference evidence="10 11" key="1">
    <citation type="submission" date="2016-10" db="EMBL/GenBank/DDBJ databases">
        <authorList>
            <person name="de Groot N.N."/>
        </authorList>
    </citation>
    <scope>NUCLEOTIDE SEQUENCE [LARGE SCALE GENOMIC DNA]</scope>
    <source>
        <strain evidence="10 11">IPL20</strain>
    </source>
</reference>
<evidence type="ECO:0000256" key="5">
    <source>
        <dbReference type="ARBA" id="ARBA00022989"/>
    </source>
</evidence>
<dbReference type="GO" id="GO:0098797">
    <property type="term" value="C:plasma membrane protein complex"/>
    <property type="evidence" value="ECO:0007669"/>
    <property type="project" value="TreeGrafter"/>
</dbReference>
<dbReference type="InterPro" id="IPR025857">
    <property type="entry name" value="MacB_PCD"/>
</dbReference>
<keyword evidence="10" id="KW-0449">Lipoprotein</keyword>
<dbReference type="InterPro" id="IPR003838">
    <property type="entry name" value="ABC3_permease_C"/>
</dbReference>
<evidence type="ECO:0000256" key="7">
    <source>
        <dbReference type="SAM" id="Phobius"/>
    </source>
</evidence>
<feature type="transmembrane region" description="Helical" evidence="7">
    <location>
        <begin position="36"/>
        <end position="63"/>
    </location>
</feature>
<feature type="domain" description="ABC3 transporter permease C-terminal" evidence="8">
    <location>
        <begin position="318"/>
        <end position="450"/>
    </location>
</feature>
<feature type="domain" description="MacB-like periplasmic core" evidence="9">
    <location>
        <begin position="44"/>
        <end position="231"/>
    </location>
</feature>
<evidence type="ECO:0000256" key="2">
    <source>
        <dbReference type="ARBA" id="ARBA00005236"/>
    </source>
</evidence>
<dbReference type="GO" id="GO:0044874">
    <property type="term" value="P:lipoprotein localization to outer membrane"/>
    <property type="evidence" value="ECO:0007669"/>
    <property type="project" value="TreeGrafter"/>
</dbReference>
<dbReference type="Proteomes" id="UP000199074">
    <property type="component" value="Unassembled WGS sequence"/>
</dbReference>
<accession>A0A1I7NCR3</accession>
<dbReference type="AlphaFoldDB" id="A0A1I7NCR3"/>
<comment type="subcellular location">
    <subcellularLocation>
        <location evidence="1">Cell membrane</location>
        <topology evidence="1">Multi-pass membrane protein</topology>
    </subcellularLocation>
</comment>
<gene>
    <name evidence="10" type="ORF">SAMN05216456_1654</name>
</gene>
<dbReference type="PANTHER" id="PTHR30489:SF0">
    <property type="entry name" value="LIPOPROTEIN-RELEASING SYSTEM TRANSMEMBRANE PROTEIN LOLE"/>
    <property type="match status" value="1"/>
</dbReference>
<dbReference type="Pfam" id="PF12704">
    <property type="entry name" value="MacB_PCD"/>
    <property type="match status" value="1"/>
</dbReference>
<keyword evidence="5 7" id="KW-1133">Transmembrane helix</keyword>
<protein>
    <submittedName>
        <fullName evidence="10">Lipoprotein-releasing system permease protein</fullName>
    </submittedName>
</protein>